<evidence type="ECO:0000259" key="4">
    <source>
        <dbReference type="Pfam" id="PF00149"/>
    </source>
</evidence>
<dbReference type="Pfam" id="PF02872">
    <property type="entry name" value="5_nucleotid_C"/>
    <property type="match status" value="1"/>
</dbReference>
<comment type="caution">
    <text evidence="6">The sequence shown here is derived from an EMBL/GenBank/DDBJ whole genome shotgun (WGS) entry which is preliminary data.</text>
</comment>
<dbReference type="GO" id="GO:0016788">
    <property type="term" value="F:hydrolase activity, acting on ester bonds"/>
    <property type="evidence" value="ECO:0007669"/>
    <property type="project" value="InterPro"/>
</dbReference>
<evidence type="ECO:0000313" key="6">
    <source>
        <dbReference type="EMBL" id="MBF8436328.1"/>
    </source>
</evidence>
<evidence type="ECO:0000256" key="2">
    <source>
        <dbReference type="RuleBase" id="RU362119"/>
    </source>
</evidence>
<keyword evidence="3" id="KW-0812">Transmembrane</keyword>
<dbReference type="GO" id="GO:0000166">
    <property type="term" value="F:nucleotide binding"/>
    <property type="evidence" value="ECO:0007669"/>
    <property type="project" value="UniProtKB-KW"/>
</dbReference>
<feature type="domain" description="5'-Nucleotidase C-terminal" evidence="5">
    <location>
        <begin position="350"/>
        <end position="505"/>
    </location>
</feature>
<protein>
    <submittedName>
        <fullName evidence="6">Bifunctional metallophosphatase/5'-nucleotidase</fullName>
    </submittedName>
</protein>
<dbReference type="GO" id="GO:0046872">
    <property type="term" value="F:metal ion binding"/>
    <property type="evidence" value="ECO:0007669"/>
    <property type="project" value="InterPro"/>
</dbReference>
<dbReference type="RefSeq" id="WP_270453150.1">
    <property type="nucleotide sequence ID" value="NZ_JADPIE010000002.1"/>
</dbReference>
<proteinExistence type="inferred from homology"/>
<keyword evidence="1" id="KW-0732">Signal</keyword>
<dbReference type="Proteomes" id="UP000621436">
    <property type="component" value="Unassembled WGS sequence"/>
</dbReference>
<keyword evidence="3" id="KW-1133">Transmembrane helix</keyword>
<reference evidence="6" key="1">
    <citation type="submission" date="2020-11" db="EMBL/GenBank/DDBJ databases">
        <title>Halonatronomonas betainensis gen. nov., sp. nov. a novel haloalkaliphilic representative of the family Halanaerobiacae capable of betaine degradation.</title>
        <authorList>
            <person name="Boltyanskaya Y."/>
            <person name="Kevbrin V."/>
            <person name="Detkova E."/>
            <person name="Grouzdev D.S."/>
            <person name="Koziaeva V."/>
            <person name="Zhilina T."/>
        </authorList>
    </citation>
    <scope>NUCLEOTIDE SEQUENCE</scope>
    <source>
        <strain evidence="6">Z-7014</strain>
    </source>
</reference>
<dbReference type="Gene3D" id="3.60.21.10">
    <property type="match status" value="1"/>
</dbReference>
<evidence type="ECO:0000256" key="1">
    <source>
        <dbReference type="ARBA" id="ARBA00022729"/>
    </source>
</evidence>
<dbReference type="InterPro" id="IPR006146">
    <property type="entry name" value="5'-Nucleotdase_CS"/>
</dbReference>
<evidence type="ECO:0000256" key="3">
    <source>
        <dbReference type="SAM" id="Phobius"/>
    </source>
</evidence>
<dbReference type="PRINTS" id="PR01607">
    <property type="entry name" value="APYRASEFAMLY"/>
</dbReference>
<feature type="transmembrane region" description="Helical" evidence="3">
    <location>
        <begin position="603"/>
        <end position="623"/>
    </location>
</feature>
<name>A0A931AWY9_9FIRM</name>
<dbReference type="InterPro" id="IPR008334">
    <property type="entry name" value="5'-Nucleotdase_C"/>
</dbReference>
<dbReference type="PROSITE" id="PS00786">
    <property type="entry name" value="5_NUCLEOTIDASE_2"/>
    <property type="match status" value="1"/>
</dbReference>
<dbReference type="PANTHER" id="PTHR11575:SF24">
    <property type="entry name" value="5'-NUCLEOTIDASE"/>
    <property type="match status" value="1"/>
</dbReference>
<dbReference type="InterPro" id="IPR006179">
    <property type="entry name" value="5_nucleotidase/apyrase"/>
</dbReference>
<accession>A0A931AWY9</accession>
<keyword evidence="3" id="KW-0472">Membrane</keyword>
<feature type="domain" description="Calcineurin-like phosphoesterase" evidence="4">
    <location>
        <begin position="29"/>
        <end position="252"/>
    </location>
</feature>
<dbReference type="InterPro" id="IPR029052">
    <property type="entry name" value="Metallo-depent_PP-like"/>
</dbReference>
<dbReference type="CDD" id="cd00845">
    <property type="entry name" value="MPP_UshA_N_like"/>
    <property type="match status" value="1"/>
</dbReference>
<keyword evidence="2" id="KW-0547">Nucleotide-binding</keyword>
<sequence length="627" mass="70241">MKIKLILISLISLMIIMNPGIDAEEIDFTILHTNDEHSEIVPHSPYLDAIQGDEDNSYGGLARLAGAVQDVRAERDNTLLFSGGDIIGGTPFSWLASEGYGAEISIMNQIGYDGIVLGNHEFDYGVDILIEFFDYAGYPQTLEETTILGSNIHGPENYQFNNYYRQEEIIEIEDLKIGLFGLIGRDASSIAPDTGQLEFEDPIVEAENRIENLKDQDADIIIALTHSGLTEDKELAEEFSEIDLIIGGHSHDLLTELIIINDTKVFQAGEYLEYLGVIDFNYQFAENQLIMENYELVELDSNIEEDPNIQGEIDYYIGALNQLISEETGGRFDDIREPIARTDYPIEKEPYKSEHPMGNFVTDAIRLISDQYLEEDVDIAFLGNGQIRGELIPATNTGEIALYDLIKPATMGTGPENNYGFPLVGAYLTGEEVITLLEVAALVPVVQEDRHFMQFSGIRYSYNPENTVLFNIPVLDFPVPTTNAVLSAENYTGDGYQLEDSNQYETFDEDELYYLVTDSHMLSLISLAEETIPWLDLKPRDSDGEPMVIDEMEEYLIQGETGNLKTWEAIIEYAESFESGDQLPEISDYYQASSGRINEVDSLSYSQVILIILAIFIGAIALFKLKA</sequence>
<organism evidence="6 7">
    <name type="scientific">Halonatronomonas betaini</name>
    <dbReference type="NCBI Taxonomy" id="2778430"/>
    <lineage>
        <taxon>Bacteria</taxon>
        <taxon>Bacillati</taxon>
        <taxon>Bacillota</taxon>
        <taxon>Clostridia</taxon>
        <taxon>Halanaerobiales</taxon>
        <taxon>Halarsenatibacteraceae</taxon>
        <taxon>Halonatronomonas</taxon>
    </lineage>
</organism>
<dbReference type="GO" id="GO:0009166">
    <property type="term" value="P:nucleotide catabolic process"/>
    <property type="evidence" value="ECO:0007669"/>
    <property type="project" value="InterPro"/>
</dbReference>
<keyword evidence="7" id="KW-1185">Reference proteome</keyword>
<dbReference type="InterPro" id="IPR036907">
    <property type="entry name" value="5'-Nucleotdase_C_sf"/>
</dbReference>
<comment type="similarity">
    <text evidence="2">Belongs to the 5'-nucleotidase family.</text>
</comment>
<dbReference type="SUPFAM" id="SSF55816">
    <property type="entry name" value="5'-nucleotidase (syn. UDP-sugar hydrolase), C-terminal domain"/>
    <property type="match status" value="1"/>
</dbReference>
<dbReference type="EMBL" id="JADPIE010000002">
    <property type="protein sequence ID" value="MBF8436328.1"/>
    <property type="molecule type" value="Genomic_DNA"/>
</dbReference>
<dbReference type="SUPFAM" id="SSF56300">
    <property type="entry name" value="Metallo-dependent phosphatases"/>
    <property type="match status" value="1"/>
</dbReference>
<dbReference type="PANTHER" id="PTHR11575">
    <property type="entry name" value="5'-NUCLEOTIDASE-RELATED"/>
    <property type="match status" value="1"/>
</dbReference>
<keyword evidence="2" id="KW-0378">Hydrolase</keyword>
<dbReference type="InterPro" id="IPR004843">
    <property type="entry name" value="Calcineurin-like_PHP"/>
</dbReference>
<gene>
    <name evidence="6" type="ORF">I0Q91_04485</name>
</gene>
<dbReference type="AlphaFoldDB" id="A0A931AWY9"/>
<evidence type="ECO:0000313" key="7">
    <source>
        <dbReference type="Proteomes" id="UP000621436"/>
    </source>
</evidence>
<evidence type="ECO:0000259" key="5">
    <source>
        <dbReference type="Pfam" id="PF02872"/>
    </source>
</evidence>
<dbReference type="Gene3D" id="3.90.780.10">
    <property type="entry name" value="5'-Nucleotidase, C-terminal domain"/>
    <property type="match status" value="1"/>
</dbReference>
<dbReference type="Pfam" id="PF00149">
    <property type="entry name" value="Metallophos"/>
    <property type="match status" value="1"/>
</dbReference>